<keyword evidence="8" id="KW-1185">Reference proteome</keyword>
<dbReference type="Pfam" id="PF00400">
    <property type="entry name" value="WD40"/>
    <property type="match status" value="5"/>
</dbReference>
<name>A0A8K0SKC6_9HYPO</name>
<sequence>MILNKGLQQANGNKTTYRIFGHEFVLRDQISNAAKFIEASKFIISEAVKASPEASIAWAGVSILLPLLTNYSVAEEANSDGLAYIISRASYYVQLELILRATHNVAQLQREFEKHIVDLYKHMLEFQVMTVLRLYRGRLSRLARDIGRDEDWEGMLSKVKDLEEMIRKESNNVSIMTSRNNLEDMKKTAEQHYKEMQSLLSVAKQHLQVSEQQRDVASQHLAEHRRTNQILENQRLGLPEVPEARYDSANVQDSPKCEPGTRARIQQVITDWADQDLTEHFYWLVGPAGTGKSTIARTIADSLASQKRLAAGYFFRRGDQGRNDTARFFATLAAQMADTVPHFKSCLRQVLHDQDPSSMEKKGLSFQFDNLLWLPFESFDPVHMGHSNKIIIIDALDECERLDHLPQVLALLSKLCSKHELRVRVLFTSRPTGTIDDAFEPFLEAKTVRRLELQTAFSEDTKSDIHTFLHRKFKDIRKKCKIQQDPWPASEDLDRLVQLATSPKPLFIYAATLCRFVYDGKSGPAKKKLELWLAQCDENKSQLDQMYEPILDQVFLGGYEQNSAQPLLFLHALVILATPVPAASLASLLELDMDDVGWCLLDLHAVLDITSPLNPSEPIRLLHKSFSDFLLGSDETGTSRYRADEREIHHSLAKNCIRRMKLHLKQDICDIQQLGLSRDKIGEGVIREKIPVDLEYACLYWVHHFVRSKRCLDDDDCAFLYEHFLHWLEALSLLGRIPDGGTAIRDLAEFTKEFDQIPEELVDFVQDAGRLITKFGIIIAEAPLQIYASLLLFSPAASKVRQRLWSQRLPANARVEGVRSDWNALLQRIEDGNIGNIAFSPDCRLIAYTAGYPDMTIRLWDVTAGTRQGTLEQPSSNKFIAAIAFSPNGKFLASARDGDFIRVWDLTTRSQKLTLQGSCCLDESILTMVYLRDIAAMSSAGTIRIWDSETGVCQQVYNSKDDDAEEQDASGFHRPVFSPDGRLVAFHRGFGVKLWDLAGSEPQRLSLSGTGPRNDTHSIALSSNLLASISKDRQVRVWNVPAGTIHSTFEVSDFDFVDNGRFSNGFAISPNGQYIACGIAYGGEVQLWNSTTGMRECTIETHCTMVINFSPDGQLVALQSSDPSAEIWSVPLSITKQSQDHRGRVDEIALSPDKRLLAELSSSGTVCLRDASTLSLLKKFTLFQGDGKTTGREFDFSPHKMLKFSRDKLLKPSRDKMLKFSRDQKLLAVYRDTPRAIEVFNLETGMVDRIVDQTNDFNWIEEVVCASDGKLMAAVWNEHEIALFRAGETCHILKPRGRFVYQLAFSFNGQTLASASQTDNTIQLWDTRRGTCLLTIDVPANHTLDSLKFSPDGLYIAAVLEPITFSPQQMTWWDVATGVQVGNLKGRFFFYALSPHTHLLAVQARHRYLEVGDFHKLEIYDLRTVECRRTLESPDSGIRHVVFSPNGLLVAVVRYDATIWLWHTTTGEHLQAFKGHDGHITRIKFSPDGKLIAAVHEKTIWLWSVTTRTRPQIIQLPTGFLREIDFLEDQLVTYMSQDELDWSYGIWGCAETSLQYRTHRIEASPETPLDEAIFELGFNASGSWITRGPTKIIWLPQEYRHNWISIRTYSAIYIPWEERSIVFHIT</sequence>
<reference evidence="7" key="1">
    <citation type="journal article" date="2021" name="Nat. Commun.">
        <title>Genetic determinants of endophytism in the Arabidopsis root mycobiome.</title>
        <authorList>
            <person name="Mesny F."/>
            <person name="Miyauchi S."/>
            <person name="Thiergart T."/>
            <person name="Pickel B."/>
            <person name="Atanasova L."/>
            <person name="Karlsson M."/>
            <person name="Huettel B."/>
            <person name="Barry K.W."/>
            <person name="Haridas S."/>
            <person name="Chen C."/>
            <person name="Bauer D."/>
            <person name="Andreopoulos W."/>
            <person name="Pangilinan J."/>
            <person name="LaButti K."/>
            <person name="Riley R."/>
            <person name="Lipzen A."/>
            <person name="Clum A."/>
            <person name="Drula E."/>
            <person name="Henrissat B."/>
            <person name="Kohler A."/>
            <person name="Grigoriev I.V."/>
            <person name="Martin F.M."/>
            <person name="Hacquard S."/>
        </authorList>
    </citation>
    <scope>NUCLEOTIDE SEQUENCE</scope>
    <source>
        <strain evidence="7">MPI-CAGE-CH-0235</strain>
    </source>
</reference>
<feature type="repeat" description="WD" evidence="3">
    <location>
        <begin position="1431"/>
        <end position="1472"/>
    </location>
</feature>
<dbReference type="Gene3D" id="3.40.50.300">
    <property type="entry name" value="P-loop containing nucleotide triphosphate hydrolases"/>
    <property type="match status" value="1"/>
</dbReference>
<evidence type="ECO:0000256" key="3">
    <source>
        <dbReference type="PROSITE-ProRule" id="PRU00221"/>
    </source>
</evidence>
<dbReference type="InterPro" id="IPR019775">
    <property type="entry name" value="WD40_repeat_CS"/>
</dbReference>
<dbReference type="InterPro" id="IPR027417">
    <property type="entry name" value="P-loop_NTPase"/>
</dbReference>
<dbReference type="Pfam" id="PF24883">
    <property type="entry name" value="NPHP3_N"/>
    <property type="match status" value="1"/>
</dbReference>
<dbReference type="SMART" id="SM00320">
    <property type="entry name" value="WD40"/>
    <property type="match status" value="10"/>
</dbReference>
<protein>
    <recommendedName>
        <fullName evidence="9">NACHT domain-containing protein</fullName>
    </recommendedName>
</protein>
<proteinExistence type="predicted"/>
<keyword evidence="2" id="KW-0677">Repeat</keyword>
<gene>
    <name evidence="7" type="ORF">B0I35DRAFT_101677</name>
</gene>
<accession>A0A8K0SKC6</accession>
<dbReference type="InterPro" id="IPR036322">
    <property type="entry name" value="WD40_repeat_dom_sf"/>
</dbReference>
<dbReference type="PROSITE" id="PS00678">
    <property type="entry name" value="WD_REPEATS_1"/>
    <property type="match status" value="1"/>
</dbReference>
<dbReference type="Gene3D" id="2.130.10.10">
    <property type="entry name" value="YVTN repeat-like/Quinoprotein amine dehydrogenase"/>
    <property type="match status" value="4"/>
</dbReference>
<dbReference type="EMBL" id="JAGPNK010000016">
    <property type="protein sequence ID" value="KAH7308004.1"/>
    <property type="molecule type" value="Genomic_DNA"/>
</dbReference>
<evidence type="ECO:0000259" key="6">
    <source>
        <dbReference type="Pfam" id="PF24883"/>
    </source>
</evidence>
<evidence type="ECO:0000256" key="2">
    <source>
        <dbReference type="ARBA" id="ARBA00022737"/>
    </source>
</evidence>
<dbReference type="SUPFAM" id="SSF50978">
    <property type="entry name" value="WD40 repeat-like"/>
    <property type="match status" value="1"/>
</dbReference>
<dbReference type="Proteomes" id="UP000813444">
    <property type="component" value="Unassembled WGS sequence"/>
</dbReference>
<feature type="repeat" description="WD" evidence="3">
    <location>
        <begin position="873"/>
        <end position="914"/>
    </location>
</feature>
<dbReference type="PANTHER" id="PTHR19879:SF9">
    <property type="entry name" value="TRANSCRIPTION INITIATION FACTOR TFIID SUBUNIT 5"/>
    <property type="match status" value="1"/>
</dbReference>
<dbReference type="SUPFAM" id="SSF50998">
    <property type="entry name" value="Quinoprotein alcohol dehydrogenase-like"/>
    <property type="match status" value="1"/>
</dbReference>
<keyword evidence="1 3" id="KW-0853">WD repeat</keyword>
<evidence type="ECO:0008006" key="9">
    <source>
        <dbReference type="Google" id="ProtNLM"/>
    </source>
</evidence>
<dbReference type="PANTHER" id="PTHR19879">
    <property type="entry name" value="TRANSCRIPTION INITIATION FACTOR TFIID"/>
    <property type="match status" value="1"/>
</dbReference>
<keyword evidence="4" id="KW-0175">Coiled coil</keyword>
<evidence type="ECO:0000313" key="7">
    <source>
        <dbReference type="EMBL" id="KAH7308004.1"/>
    </source>
</evidence>
<dbReference type="InterPro" id="IPR015943">
    <property type="entry name" value="WD40/YVTN_repeat-like_dom_sf"/>
</dbReference>
<comment type="caution">
    <text evidence="7">The sequence shown here is derived from an EMBL/GenBank/DDBJ whole genome shotgun (WGS) entry which is preliminary data.</text>
</comment>
<evidence type="ECO:0000256" key="4">
    <source>
        <dbReference type="SAM" id="Coils"/>
    </source>
</evidence>
<feature type="domain" description="NWD NACHT-NTPase N-terminal" evidence="5">
    <location>
        <begin position="2"/>
        <end position="168"/>
    </location>
</feature>
<feature type="coiled-coil region" evidence="4">
    <location>
        <begin position="179"/>
        <end position="234"/>
    </location>
</feature>
<dbReference type="InterPro" id="IPR011047">
    <property type="entry name" value="Quinoprotein_ADH-like_sf"/>
</dbReference>
<dbReference type="InterPro" id="IPR031359">
    <property type="entry name" value="NACHT_N"/>
</dbReference>
<dbReference type="SUPFAM" id="SSF52540">
    <property type="entry name" value="P-loop containing nucleoside triphosphate hydrolases"/>
    <property type="match status" value="1"/>
</dbReference>
<evidence type="ECO:0000259" key="5">
    <source>
        <dbReference type="Pfam" id="PF17100"/>
    </source>
</evidence>
<dbReference type="Pfam" id="PF17100">
    <property type="entry name" value="NACHT_N"/>
    <property type="match status" value="1"/>
</dbReference>
<dbReference type="PROSITE" id="PS50294">
    <property type="entry name" value="WD_REPEATS_REGION"/>
    <property type="match status" value="1"/>
</dbReference>
<feature type="repeat" description="WD" evidence="3">
    <location>
        <begin position="1473"/>
        <end position="1513"/>
    </location>
</feature>
<evidence type="ECO:0000256" key="1">
    <source>
        <dbReference type="ARBA" id="ARBA00022574"/>
    </source>
</evidence>
<evidence type="ECO:0000313" key="8">
    <source>
        <dbReference type="Proteomes" id="UP000813444"/>
    </source>
</evidence>
<dbReference type="InterPro" id="IPR056884">
    <property type="entry name" value="NPHP3-like_N"/>
</dbReference>
<dbReference type="OrthoDB" id="674604at2759"/>
<organism evidence="7 8">
    <name type="scientific">Stachybotrys elegans</name>
    <dbReference type="NCBI Taxonomy" id="80388"/>
    <lineage>
        <taxon>Eukaryota</taxon>
        <taxon>Fungi</taxon>
        <taxon>Dikarya</taxon>
        <taxon>Ascomycota</taxon>
        <taxon>Pezizomycotina</taxon>
        <taxon>Sordariomycetes</taxon>
        <taxon>Hypocreomycetidae</taxon>
        <taxon>Hypocreales</taxon>
        <taxon>Stachybotryaceae</taxon>
        <taxon>Stachybotrys</taxon>
    </lineage>
</organism>
<dbReference type="PROSITE" id="PS50082">
    <property type="entry name" value="WD_REPEATS_2"/>
    <property type="match status" value="3"/>
</dbReference>
<dbReference type="InterPro" id="IPR001680">
    <property type="entry name" value="WD40_rpt"/>
</dbReference>
<feature type="domain" description="Nephrocystin 3-like N-terminal" evidence="6">
    <location>
        <begin position="268"/>
        <end position="430"/>
    </location>
</feature>